<evidence type="ECO:0000313" key="2">
    <source>
        <dbReference type="Proteomes" id="UP000679691"/>
    </source>
</evidence>
<dbReference type="AlphaFoldDB" id="A0A8T4HC93"/>
<dbReference type="EMBL" id="JAGKSB010000017">
    <property type="protein sequence ID" value="MBP3944404.1"/>
    <property type="molecule type" value="Genomic_DNA"/>
</dbReference>
<organism evidence="1 2">
    <name type="scientific">Rhinopithecimicrobium faecis</name>
    <dbReference type="NCBI Taxonomy" id="2820698"/>
    <lineage>
        <taxon>Bacteria</taxon>
        <taxon>Pseudomonadati</taxon>
        <taxon>Bacteroidota</taxon>
        <taxon>Sphingobacteriia</taxon>
        <taxon>Sphingobacteriales</taxon>
        <taxon>Sphingobacteriaceae</taxon>
        <taxon>Rhinopithecimicrobium</taxon>
    </lineage>
</organism>
<comment type="caution">
    <text evidence="1">The sequence shown here is derived from an EMBL/GenBank/DDBJ whole genome shotgun (WGS) entry which is preliminary data.</text>
</comment>
<name>A0A8T4HC93_9SPHI</name>
<dbReference type="RefSeq" id="WP_353547917.1">
    <property type="nucleotide sequence ID" value="NZ_JAGKSB010000017.1"/>
</dbReference>
<reference evidence="1" key="1">
    <citation type="submission" date="2021-03" db="EMBL/GenBank/DDBJ databases">
        <authorList>
            <person name="Lu T."/>
            <person name="Wang Q."/>
            <person name="Han X."/>
        </authorList>
    </citation>
    <scope>NUCLEOTIDE SEQUENCE</scope>
    <source>
        <strain evidence="1">WQ 2009</strain>
    </source>
</reference>
<accession>A0A8T4HC93</accession>
<gene>
    <name evidence="1" type="ORF">J5U18_12720</name>
</gene>
<evidence type="ECO:0000313" key="1">
    <source>
        <dbReference type="EMBL" id="MBP3944404.1"/>
    </source>
</evidence>
<protein>
    <submittedName>
        <fullName evidence="1">Uncharacterized protein</fullName>
    </submittedName>
</protein>
<sequence length="221" mass="26416">MKQLITDATKSELIFEIDKLYNYSSKDLDIINSKLQKLNITEETCSRYDLKLDFIAIKNILEYRMFLGIVNLDLHTVTLLYLKSNYNYEKIYATRQIVVIIYESFKKIYDFEVNLKGAPNRNRKKSFWVKIIKPLIIKEFPNFLDEYLQINKELDAIHLKLNNEHLIRSLSVHYDHKIIKVYNMIINMDIEGKFKNLIEFQKILSNMSKFISKIEDKMINN</sequence>
<proteinExistence type="predicted"/>
<keyword evidence="2" id="KW-1185">Reference proteome</keyword>
<dbReference type="Proteomes" id="UP000679691">
    <property type="component" value="Unassembled WGS sequence"/>
</dbReference>